<evidence type="ECO:0000313" key="2">
    <source>
        <dbReference type="Proteomes" id="UP000653305"/>
    </source>
</evidence>
<dbReference type="Gene3D" id="3.20.180.10">
    <property type="entry name" value="PNP-oxidase-like"/>
    <property type="match status" value="1"/>
</dbReference>
<gene>
    <name evidence="1" type="ORF">PHJA_001819100</name>
</gene>
<accession>A0A830CAW1</accession>
<organism evidence="1 2">
    <name type="scientific">Phtheirospermum japonicum</name>
    <dbReference type="NCBI Taxonomy" id="374723"/>
    <lineage>
        <taxon>Eukaryota</taxon>
        <taxon>Viridiplantae</taxon>
        <taxon>Streptophyta</taxon>
        <taxon>Embryophyta</taxon>
        <taxon>Tracheophyta</taxon>
        <taxon>Spermatophyta</taxon>
        <taxon>Magnoliopsida</taxon>
        <taxon>eudicotyledons</taxon>
        <taxon>Gunneridae</taxon>
        <taxon>Pentapetalae</taxon>
        <taxon>asterids</taxon>
        <taxon>lamiids</taxon>
        <taxon>Lamiales</taxon>
        <taxon>Orobanchaceae</taxon>
        <taxon>Orobanchaceae incertae sedis</taxon>
        <taxon>Phtheirospermum</taxon>
    </lineage>
</organism>
<dbReference type="Proteomes" id="UP000653305">
    <property type="component" value="Unassembled WGS sequence"/>
</dbReference>
<reference evidence="1" key="1">
    <citation type="submission" date="2020-07" db="EMBL/GenBank/DDBJ databases">
        <title>Ethylene signaling mediates host invasion by parasitic plants.</title>
        <authorList>
            <person name="Yoshida S."/>
        </authorList>
    </citation>
    <scope>NUCLEOTIDE SEQUENCE</scope>
    <source>
        <strain evidence="1">Okayama</strain>
    </source>
</reference>
<name>A0A830CAW1_9LAMI</name>
<dbReference type="PANTHER" id="PTHR37375:SF1">
    <property type="entry name" value="DUF2470 DOMAIN-CONTAINING PROTEIN"/>
    <property type="match status" value="1"/>
</dbReference>
<dbReference type="OrthoDB" id="10256706at2759"/>
<dbReference type="PANTHER" id="PTHR37375">
    <property type="entry name" value="EXPRESSED PROTEIN"/>
    <property type="match status" value="1"/>
</dbReference>
<keyword evidence="2" id="KW-1185">Reference proteome</keyword>
<dbReference type="SUPFAM" id="SSF50475">
    <property type="entry name" value="FMN-binding split barrel"/>
    <property type="match status" value="1"/>
</dbReference>
<dbReference type="EMBL" id="BMAC01000454">
    <property type="protein sequence ID" value="GFP96750.1"/>
    <property type="molecule type" value="Genomic_DNA"/>
</dbReference>
<sequence>MQMKGGKSTVLTLAAKCKSILASNWQGSLNTIKADAQGSKEEIYTSKVKYFVKKGKPYIWVPEKELHNVNTIIDERGSFAVSSPFPGPLLHILKSIRKLPARVAMVGDVVRLEDEKAKLAAESLGDTLLVEQRTVDESSYSVAEILNLSYSSSTSRSANLQEVLKGNKQYSVYRLNLSSCMYIDGNGGAHEVKLEDFEKSKTDPLSPFSMSLIDGINQSEMRRRALVLFCITFLNENAKDAFLLSVDRKGFDVLGKVMGSVKNNGSREYLWKELRFTLKDEARDVETFCRQLLEMEEEALKNVSNFSGI</sequence>
<evidence type="ECO:0000313" key="1">
    <source>
        <dbReference type="EMBL" id="GFP96750.1"/>
    </source>
</evidence>
<proteinExistence type="predicted"/>
<dbReference type="AlphaFoldDB" id="A0A830CAW1"/>
<protein>
    <submittedName>
        <fullName evidence="1">Uncharacterized protein</fullName>
    </submittedName>
</protein>
<comment type="caution">
    <text evidence="1">The sequence shown here is derived from an EMBL/GenBank/DDBJ whole genome shotgun (WGS) entry which is preliminary data.</text>
</comment>
<dbReference type="InterPro" id="IPR012349">
    <property type="entry name" value="Split_barrel_FMN-bd"/>
</dbReference>
<dbReference type="Gene3D" id="2.30.110.10">
    <property type="entry name" value="Electron Transport, Fmn-binding Protein, Chain A"/>
    <property type="match status" value="1"/>
</dbReference>
<dbReference type="InterPro" id="IPR037119">
    <property type="entry name" value="Haem_oxidase_HugZ-like_sf"/>
</dbReference>